<dbReference type="RefSeq" id="XP_040659333.1">
    <property type="nucleotide sequence ID" value="XM_040798450.1"/>
</dbReference>
<evidence type="ECO:0000256" key="1">
    <source>
        <dbReference type="SAM" id="SignalP"/>
    </source>
</evidence>
<evidence type="ECO:0000313" key="3">
    <source>
        <dbReference type="Proteomes" id="UP000076580"/>
    </source>
</evidence>
<dbReference type="GeneID" id="63713758"/>
<dbReference type="InParanoid" id="A0A151GSD6"/>
<feature type="signal peptide" evidence="1">
    <location>
        <begin position="1"/>
        <end position="19"/>
    </location>
</feature>
<keyword evidence="3" id="KW-1185">Reference proteome</keyword>
<keyword evidence="1" id="KW-0732">Signal</keyword>
<dbReference type="AlphaFoldDB" id="A0A151GSD6"/>
<feature type="chain" id="PRO_5007580886" evidence="1">
    <location>
        <begin position="20"/>
        <end position="306"/>
    </location>
</feature>
<gene>
    <name evidence="2" type="ORF">DCS_01115</name>
</gene>
<sequence length="306" mass="34497">MKATRAYLSLACLAYPVLGMIFEVPVDHFPIPNDFSIAPADRFSYSCVNAMASTCADKSGTKHDDCTEACRVCDKGLTKRHAGLRLSYGICSPSAGLCRCRWEQESDQDTLEFMELFHGEKDGKKYKYQPVVWSVKPDVERYDLRPRDVIKEDCRHGLATSCQMSSEAMGNADCSEVMPRKCDCTWKDRKEHALQYLTVEDKKNKYGDQLGRDEPVWRWVDVAENPEPEQGSLTPRWRLTKEHDRVDTDCISAMFSTCQKQTILFGGAEDAGCLAAVSANLLVFTTISDVFYSAKVARHQFPVNTP</sequence>
<name>A0A151GSD6_DRECN</name>
<accession>A0A151GSD6</accession>
<reference evidence="2 3" key="1">
    <citation type="journal article" date="2016" name="Sci. Rep.">
        <title>Insights into Adaptations to a Near-Obligate Nematode Endoparasitic Lifestyle from the Finished Genome of Drechmeria coniospora.</title>
        <authorList>
            <person name="Zhang L."/>
            <person name="Zhou Z."/>
            <person name="Guo Q."/>
            <person name="Fokkens L."/>
            <person name="Miskei M."/>
            <person name="Pocsi I."/>
            <person name="Zhang W."/>
            <person name="Chen M."/>
            <person name="Wang L."/>
            <person name="Sun Y."/>
            <person name="Donzelli B.G."/>
            <person name="Gibson D.M."/>
            <person name="Nelson D.R."/>
            <person name="Luo J.G."/>
            <person name="Rep M."/>
            <person name="Liu H."/>
            <person name="Yang S."/>
            <person name="Wang J."/>
            <person name="Krasnoff S.B."/>
            <person name="Xu Y."/>
            <person name="Molnar I."/>
            <person name="Lin M."/>
        </authorList>
    </citation>
    <scope>NUCLEOTIDE SEQUENCE [LARGE SCALE GENOMIC DNA]</scope>
    <source>
        <strain evidence="2 3">ARSEF 6962</strain>
    </source>
</reference>
<organism evidence="2 3">
    <name type="scientific">Drechmeria coniospora</name>
    <name type="common">Nematophagous fungus</name>
    <name type="synonym">Meria coniospora</name>
    <dbReference type="NCBI Taxonomy" id="98403"/>
    <lineage>
        <taxon>Eukaryota</taxon>
        <taxon>Fungi</taxon>
        <taxon>Dikarya</taxon>
        <taxon>Ascomycota</taxon>
        <taxon>Pezizomycotina</taxon>
        <taxon>Sordariomycetes</taxon>
        <taxon>Hypocreomycetidae</taxon>
        <taxon>Hypocreales</taxon>
        <taxon>Ophiocordycipitaceae</taxon>
        <taxon>Drechmeria</taxon>
    </lineage>
</organism>
<protein>
    <submittedName>
        <fullName evidence="2">Uncharacterized protein</fullName>
    </submittedName>
</protein>
<dbReference type="Proteomes" id="UP000076580">
    <property type="component" value="Chromosome 01"/>
</dbReference>
<comment type="caution">
    <text evidence="2">The sequence shown here is derived from an EMBL/GenBank/DDBJ whole genome shotgun (WGS) entry which is preliminary data.</text>
</comment>
<dbReference type="EMBL" id="LAYC01000001">
    <property type="protein sequence ID" value="KYK59981.1"/>
    <property type="molecule type" value="Genomic_DNA"/>
</dbReference>
<evidence type="ECO:0000313" key="2">
    <source>
        <dbReference type="EMBL" id="KYK59981.1"/>
    </source>
</evidence>
<proteinExistence type="predicted"/>